<dbReference type="InParanoid" id="A0A1Q5PT96"/>
<gene>
    <name evidence="3" type="ORF">BSZ40_10575</name>
</gene>
<keyword evidence="4" id="KW-1185">Reference proteome</keyword>
<accession>A0A1Q5PT96</accession>
<feature type="domain" description="Peptidase S9 prolyl oligopeptidase catalytic" evidence="2">
    <location>
        <begin position="25"/>
        <end position="239"/>
    </location>
</feature>
<evidence type="ECO:0000259" key="2">
    <source>
        <dbReference type="Pfam" id="PF00326"/>
    </source>
</evidence>
<dbReference type="STRING" id="52770.BSZ40_10575"/>
<comment type="caution">
    <text evidence="3">The sequence shown here is derived from an EMBL/GenBank/DDBJ whole genome shotgun (WGS) entry which is preliminary data.</text>
</comment>
<dbReference type="Pfam" id="PF00326">
    <property type="entry name" value="Peptidase_S9"/>
    <property type="match status" value="1"/>
</dbReference>
<dbReference type="InterPro" id="IPR001375">
    <property type="entry name" value="Peptidase_S9_cat"/>
</dbReference>
<dbReference type="InterPro" id="IPR029058">
    <property type="entry name" value="AB_hydrolase_fold"/>
</dbReference>
<evidence type="ECO:0000256" key="1">
    <source>
        <dbReference type="ARBA" id="ARBA00005228"/>
    </source>
</evidence>
<dbReference type="Gene3D" id="3.40.50.1820">
    <property type="entry name" value="alpha/beta hydrolase"/>
    <property type="match status" value="1"/>
</dbReference>
<proteinExistence type="inferred from homology"/>
<organism evidence="3 4">
    <name type="scientific">Buchananella hordeovulneris</name>
    <dbReference type="NCBI Taxonomy" id="52770"/>
    <lineage>
        <taxon>Bacteria</taxon>
        <taxon>Bacillati</taxon>
        <taxon>Actinomycetota</taxon>
        <taxon>Actinomycetes</taxon>
        <taxon>Actinomycetales</taxon>
        <taxon>Actinomycetaceae</taxon>
        <taxon>Buchananella</taxon>
    </lineage>
</organism>
<comment type="similarity">
    <text evidence="1">Belongs to the peptidase S9A family.</text>
</comment>
<reference evidence="4" key="1">
    <citation type="submission" date="2016-12" db="EMBL/GenBank/DDBJ databases">
        <authorList>
            <person name="Meng X."/>
        </authorList>
    </citation>
    <scope>NUCLEOTIDE SEQUENCE [LARGE SCALE GENOMIC DNA]</scope>
    <source>
        <strain evidence="4">DSM 20732</strain>
    </source>
</reference>
<name>A0A1Q5PT96_9ACTO</name>
<evidence type="ECO:0000313" key="3">
    <source>
        <dbReference type="EMBL" id="OKL50793.1"/>
    </source>
</evidence>
<dbReference type="Proteomes" id="UP000185612">
    <property type="component" value="Unassembled WGS sequence"/>
</dbReference>
<dbReference type="GO" id="GO:0004252">
    <property type="term" value="F:serine-type endopeptidase activity"/>
    <property type="evidence" value="ECO:0007669"/>
    <property type="project" value="InterPro"/>
</dbReference>
<dbReference type="EMBL" id="MQVS01000015">
    <property type="protein sequence ID" value="OKL50793.1"/>
    <property type="molecule type" value="Genomic_DNA"/>
</dbReference>
<dbReference type="PANTHER" id="PTHR11757">
    <property type="entry name" value="PROTEASE FAMILY S9A OLIGOPEPTIDASE"/>
    <property type="match status" value="1"/>
</dbReference>
<dbReference type="InterPro" id="IPR051543">
    <property type="entry name" value="Serine_Peptidase_S9A"/>
</dbReference>
<dbReference type="PANTHER" id="PTHR11757:SF19">
    <property type="entry name" value="PROLYL ENDOPEPTIDASE-LIKE"/>
    <property type="match status" value="1"/>
</dbReference>
<dbReference type="GO" id="GO:0006508">
    <property type="term" value="P:proteolysis"/>
    <property type="evidence" value="ECO:0007669"/>
    <property type="project" value="InterPro"/>
</dbReference>
<dbReference type="PRINTS" id="PR00862">
    <property type="entry name" value="PROLIGOPTASE"/>
</dbReference>
<dbReference type="AlphaFoldDB" id="A0A1Q5PT96"/>
<sequence>MLAPKALMLTVYGAYGVTIVSSYASHRQSLIRRGVVYAIARVRGGGDRGSSWHAAGSGKNKIRGVLDLIQIVDRLRQKYKNCRPMLAVEAGSAGGLLVAAAINIRTDLFDSVILTAPYVCPLRTVRNESDAYVEFERAELGISSDLQGCETIEAYDPLLNVRNNCSYPPILVVAGKSDTKVRLNDVLEWCRNIDSSSSGSCKYVARIIVLYDGGHEGPSSRTCHYMTWAIQKAFICKTLNIEV</sequence>
<protein>
    <recommendedName>
        <fullName evidence="2">Peptidase S9 prolyl oligopeptidase catalytic domain-containing protein</fullName>
    </recommendedName>
</protein>
<evidence type="ECO:0000313" key="4">
    <source>
        <dbReference type="Proteomes" id="UP000185612"/>
    </source>
</evidence>
<dbReference type="InterPro" id="IPR002470">
    <property type="entry name" value="Peptidase_S9A"/>
</dbReference>
<dbReference type="SUPFAM" id="SSF53474">
    <property type="entry name" value="alpha/beta-Hydrolases"/>
    <property type="match status" value="1"/>
</dbReference>